<protein>
    <submittedName>
        <fullName evidence="2">Glycosyltransferase</fullName>
    </submittedName>
</protein>
<dbReference type="OrthoDB" id="9813806at2"/>
<gene>
    <name evidence="2" type="ORF">BE15_06735</name>
</gene>
<dbReference type="Proteomes" id="UP000075260">
    <property type="component" value="Unassembled WGS sequence"/>
</dbReference>
<dbReference type="RefSeq" id="WP_061608317.1">
    <property type="nucleotide sequence ID" value="NZ_JEMA01000466.1"/>
</dbReference>
<sequence>MRLVIFGLTISSSWGNGHATLWRGVISALGRAGHRVTFFERDVPYYAAHRDLLSLSHGNELRLYASFEDVLPDARRAVAEADAAMVTSYCPDGGPATEVVLGSRALKVFYDLDTPVTLDRIDAGQSVGYIGPRGLVDFDCVLSYTGGEALAQLQAKLGARRVFPLYGSADPEVHRPVAPREELRGDLSYLGTYAADRQEALSALFLEAARRLPDRRFVIGGSLYPESFPWAPNIHYMRHVAPPDHPAFYCSSPLTLNVTRGAMAAMGYCPSGRLFEAAACGTPILSDGWEGLDRFFTPGKEILVARTTDEAVAALSLPAGDVAAIARAARERVLAEHSAARRAEELVAILESVGSVGSVDSVDRAPAR</sequence>
<dbReference type="Pfam" id="PF13524">
    <property type="entry name" value="Glyco_trans_1_2"/>
    <property type="match status" value="1"/>
</dbReference>
<proteinExistence type="predicted"/>
<dbReference type="EMBL" id="JEMA01000466">
    <property type="protein sequence ID" value="KYF69502.1"/>
    <property type="molecule type" value="Genomic_DNA"/>
</dbReference>
<evidence type="ECO:0000259" key="1">
    <source>
        <dbReference type="Pfam" id="PF13524"/>
    </source>
</evidence>
<comment type="caution">
    <text evidence="2">The sequence shown here is derived from an EMBL/GenBank/DDBJ whole genome shotgun (WGS) entry which is preliminary data.</text>
</comment>
<accession>A0A150QNT9</accession>
<organism evidence="2 3">
    <name type="scientific">Sorangium cellulosum</name>
    <name type="common">Polyangium cellulosum</name>
    <dbReference type="NCBI Taxonomy" id="56"/>
    <lineage>
        <taxon>Bacteria</taxon>
        <taxon>Pseudomonadati</taxon>
        <taxon>Myxococcota</taxon>
        <taxon>Polyangia</taxon>
        <taxon>Polyangiales</taxon>
        <taxon>Polyangiaceae</taxon>
        <taxon>Sorangium</taxon>
    </lineage>
</organism>
<reference evidence="2 3" key="1">
    <citation type="submission" date="2014-02" db="EMBL/GenBank/DDBJ databases">
        <title>The small core and large imbalanced accessory genome model reveals a collaborative survival strategy of Sorangium cellulosum strains in nature.</title>
        <authorList>
            <person name="Han K."/>
            <person name="Peng R."/>
            <person name="Blom J."/>
            <person name="Li Y.-Z."/>
        </authorList>
    </citation>
    <scope>NUCLEOTIDE SEQUENCE [LARGE SCALE GENOMIC DNA]</scope>
    <source>
        <strain evidence="2 3">So0008-312</strain>
    </source>
</reference>
<dbReference type="Gene3D" id="3.40.50.2000">
    <property type="entry name" value="Glycogen Phosphorylase B"/>
    <property type="match status" value="1"/>
</dbReference>
<dbReference type="AlphaFoldDB" id="A0A150QNT9"/>
<name>A0A150QNT9_SORCE</name>
<dbReference type="InterPro" id="IPR055259">
    <property type="entry name" value="YkvP/CgeB_Glyco_trans-like"/>
</dbReference>
<dbReference type="SUPFAM" id="SSF53756">
    <property type="entry name" value="UDP-Glycosyltransferase/glycogen phosphorylase"/>
    <property type="match status" value="1"/>
</dbReference>
<evidence type="ECO:0000313" key="3">
    <source>
        <dbReference type="Proteomes" id="UP000075260"/>
    </source>
</evidence>
<dbReference type="GO" id="GO:0016740">
    <property type="term" value="F:transferase activity"/>
    <property type="evidence" value="ECO:0007669"/>
    <property type="project" value="UniProtKB-KW"/>
</dbReference>
<feature type="domain" description="Spore protein YkvP/CgeB glycosyl transferase-like" evidence="1">
    <location>
        <begin position="203"/>
        <end position="347"/>
    </location>
</feature>
<evidence type="ECO:0000313" key="2">
    <source>
        <dbReference type="EMBL" id="KYF69502.1"/>
    </source>
</evidence>
<keyword evidence="2" id="KW-0808">Transferase</keyword>